<dbReference type="PANTHER" id="PTHR24349">
    <property type="entry name" value="SERINE/THREONINE-PROTEIN KINASE"/>
    <property type="match status" value="1"/>
</dbReference>
<keyword evidence="5 6" id="KW-0067">ATP-binding</keyword>
<evidence type="ECO:0000256" key="6">
    <source>
        <dbReference type="PROSITE-ProRule" id="PRU10141"/>
    </source>
</evidence>
<keyword evidence="2" id="KW-0808">Transferase</keyword>
<dbReference type="PROSITE" id="PS00108">
    <property type="entry name" value="PROTEIN_KINASE_ST"/>
    <property type="match status" value="1"/>
</dbReference>
<dbReference type="EMBL" id="HBGK01049716">
    <property type="protein sequence ID" value="CAD9309612.1"/>
    <property type="molecule type" value="Transcribed_RNA"/>
</dbReference>
<feature type="domain" description="Protein kinase" evidence="8">
    <location>
        <begin position="76"/>
        <end position="366"/>
    </location>
</feature>
<evidence type="ECO:0000256" key="5">
    <source>
        <dbReference type="ARBA" id="ARBA00022840"/>
    </source>
</evidence>
<sequence length="502" mass="55159">MAASYPRKRKLAICVPPIVGVAAEGKEAALTPSIRSEPITTRAPLTLSAYRRPEEAVRVADSDTSRVLSDYYDLDTPECGILGHGAMSTVRLAVRKSDGCKVAVKCVEKHHALRSRRLRRRRRSHLDEWDVLRRMKGHPNVVSLLDVFETDDEIQLVMEYCRGGELFDAVQRKIEGTCLSQQDAFTEDQGAVIARQMLSVLSKLHSYRIVHRDVKPENILLTSEDGTSLQTKLCDFGVARVLEEDMAYQSDSCSTCSSDGEFSPVAPTRKRAFSTLGSDFYTAPELLYGGGYSTAVDIYSLGVSLFIVLCGSPPSLDALEKDGSDLFADAHWENISKDCKDCLKRMLDPEPSSRISAEEALQSKWIEDPKQAEASPKAKSPSRIFSPSKPRPVVDLELVRTRLYSQLERIASGDEELDDVMVATATEATGSPRKRTRTMDSGSSMADAVVDLYRDVAASATAAASIYSDRNDTISVMSEDGLMESDDEGGAQRPPTTFVSCT</sequence>
<evidence type="ECO:0000256" key="3">
    <source>
        <dbReference type="ARBA" id="ARBA00022741"/>
    </source>
</evidence>
<evidence type="ECO:0000259" key="8">
    <source>
        <dbReference type="PROSITE" id="PS50011"/>
    </source>
</evidence>
<dbReference type="InterPro" id="IPR017441">
    <property type="entry name" value="Protein_kinase_ATP_BS"/>
</dbReference>
<dbReference type="GO" id="GO:0005524">
    <property type="term" value="F:ATP binding"/>
    <property type="evidence" value="ECO:0007669"/>
    <property type="project" value="UniProtKB-UniRule"/>
</dbReference>
<dbReference type="InterPro" id="IPR008271">
    <property type="entry name" value="Ser/Thr_kinase_AS"/>
</dbReference>
<dbReference type="GO" id="GO:0004674">
    <property type="term" value="F:protein serine/threonine kinase activity"/>
    <property type="evidence" value="ECO:0007669"/>
    <property type="project" value="UniProtKB-KW"/>
</dbReference>
<protein>
    <recommendedName>
        <fullName evidence="8">Protein kinase domain-containing protein</fullName>
    </recommendedName>
</protein>
<dbReference type="Pfam" id="PF00069">
    <property type="entry name" value="Pkinase"/>
    <property type="match status" value="1"/>
</dbReference>
<gene>
    <name evidence="9" type="ORF">GOCE00092_LOCUS26094</name>
</gene>
<dbReference type="InterPro" id="IPR050205">
    <property type="entry name" value="CDPK_Ser/Thr_kinases"/>
</dbReference>
<evidence type="ECO:0000256" key="1">
    <source>
        <dbReference type="ARBA" id="ARBA00022527"/>
    </source>
</evidence>
<keyword evidence="1" id="KW-0723">Serine/threonine-protein kinase</keyword>
<feature type="region of interest" description="Disordered" evidence="7">
    <location>
        <begin position="477"/>
        <end position="502"/>
    </location>
</feature>
<dbReference type="InterPro" id="IPR011009">
    <property type="entry name" value="Kinase-like_dom_sf"/>
</dbReference>
<proteinExistence type="predicted"/>
<dbReference type="PROSITE" id="PS00107">
    <property type="entry name" value="PROTEIN_KINASE_ATP"/>
    <property type="match status" value="1"/>
</dbReference>
<evidence type="ECO:0000256" key="2">
    <source>
        <dbReference type="ARBA" id="ARBA00022679"/>
    </source>
</evidence>
<evidence type="ECO:0000256" key="4">
    <source>
        <dbReference type="ARBA" id="ARBA00022777"/>
    </source>
</evidence>
<reference evidence="9" key="1">
    <citation type="submission" date="2021-01" db="EMBL/GenBank/DDBJ databases">
        <authorList>
            <person name="Corre E."/>
            <person name="Pelletier E."/>
            <person name="Niang G."/>
            <person name="Scheremetjew M."/>
            <person name="Finn R."/>
            <person name="Kale V."/>
            <person name="Holt S."/>
            <person name="Cochrane G."/>
            <person name="Meng A."/>
            <person name="Brown T."/>
            <person name="Cohen L."/>
        </authorList>
    </citation>
    <scope>NUCLEOTIDE SEQUENCE</scope>
    <source>
        <strain evidence="9">CCMP 410</strain>
    </source>
</reference>
<feature type="region of interest" description="Disordered" evidence="7">
    <location>
        <begin position="365"/>
        <end position="386"/>
    </location>
</feature>
<evidence type="ECO:0000256" key="7">
    <source>
        <dbReference type="SAM" id="MobiDB-lite"/>
    </source>
</evidence>
<name>A0A7S1YKL8_9STRA</name>
<keyword evidence="3 6" id="KW-0547">Nucleotide-binding</keyword>
<dbReference type="AlphaFoldDB" id="A0A7S1YKL8"/>
<organism evidence="9">
    <name type="scientific">Grammatophora oceanica</name>
    <dbReference type="NCBI Taxonomy" id="210454"/>
    <lineage>
        <taxon>Eukaryota</taxon>
        <taxon>Sar</taxon>
        <taxon>Stramenopiles</taxon>
        <taxon>Ochrophyta</taxon>
        <taxon>Bacillariophyta</taxon>
        <taxon>Fragilariophyceae</taxon>
        <taxon>Fragilariophycidae</taxon>
        <taxon>Rhabdonematales</taxon>
        <taxon>Grammatophoraceae</taxon>
        <taxon>Grammatophora</taxon>
    </lineage>
</organism>
<dbReference type="SUPFAM" id="SSF56112">
    <property type="entry name" value="Protein kinase-like (PK-like)"/>
    <property type="match status" value="1"/>
</dbReference>
<dbReference type="SMART" id="SM00220">
    <property type="entry name" value="S_TKc"/>
    <property type="match status" value="1"/>
</dbReference>
<feature type="binding site" evidence="6">
    <location>
        <position position="105"/>
    </location>
    <ligand>
        <name>ATP</name>
        <dbReference type="ChEBI" id="CHEBI:30616"/>
    </ligand>
</feature>
<dbReference type="InterPro" id="IPR000719">
    <property type="entry name" value="Prot_kinase_dom"/>
</dbReference>
<dbReference type="PROSITE" id="PS50011">
    <property type="entry name" value="PROTEIN_KINASE_DOM"/>
    <property type="match status" value="1"/>
</dbReference>
<dbReference type="Gene3D" id="3.30.200.20">
    <property type="entry name" value="Phosphorylase Kinase, domain 1"/>
    <property type="match status" value="1"/>
</dbReference>
<dbReference type="Gene3D" id="1.10.510.10">
    <property type="entry name" value="Transferase(Phosphotransferase) domain 1"/>
    <property type="match status" value="1"/>
</dbReference>
<keyword evidence="4" id="KW-0418">Kinase</keyword>
<accession>A0A7S1YKL8</accession>
<evidence type="ECO:0000313" key="9">
    <source>
        <dbReference type="EMBL" id="CAD9309612.1"/>
    </source>
</evidence>